<proteinExistence type="predicted"/>
<evidence type="ECO:0000313" key="2">
    <source>
        <dbReference type="Proteomes" id="UP000434172"/>
    </source>
</evidence>
<reference evidence="1 2" key="1">
    <citation type="submission" date="2019-12" db="EMBL/GenBank/DDBJ databases">
        <title>A genome sequence resource for the geographically widespread anthracnose pathogen Colletotrichum asianum.</title>
        <authorList>
            <person name="Meng Y."/>
        </authorList>
    </citation>
    <scope>NUCLEOTIDE SEQUENCE [LARGE SCALE GENOMIC DNA]</scope>
    <source>
        <strain evidence="1 2">ICMP 18580</strain>
    </source>
</reference>
<protein>
    <submittedName>
        <fullName evidence="1">Kelch repeat-containing protein</fullName>
    </submittedName>
</protein>
<dbReference type="PANTHER" id="PTHR45632:SF24">
    <property type="entry name" value="GALACTOSE OXIDASE"/>
    <property type="match status" value="1"/>
</dbReference>
<dbReference type="Gene3D" id="2.120.10.80">
    <property type="entry name" value="Kelch-type beta propeller"/>
    <property type="match status" value="2"/>
</dbReference>
<sequence>MYRRVLENVVVFMASVAAAKPLCESGQWVNLASIPSARQEHGTTAIGNATIAILGGIVPTSNGTETTDLFQLYDIASDTWRTASPAPYKVNHPNIAAVDDKVYLLGGLAVGPTTPGLTMNWVASKSSYVYDVATDVWSELPSMPNGTEKGSSVVGVHDDLIILAGGMTVLMTGYQDAVNSVIAFNTTSNSWQRLPMAAAELPESRQHSSGAVIGDTFYVVGGRRYGQLNHRDTVFSLDLSNMTSGWQTSLGHMPTARGGLNGGAVGGKFYAFGGEGNVGSVTGVFNQTEVYDVETQQWAELQPMKTPRHGTQAAAVGDRVYIPGGGLQQDGKQVTVNGTTTTQNPVSHFDAYCV</sequence>
<dbReference type="Pfam" id="PF24681">
    <property type="entry name" value="Kelch_KLHDC2_KLHL20_DRC7"/>
    <property type="match status" value="1"/>
</dbReference>
<dbReference type="SMART" id="SM00612">
    <property type="entry name" value="Kelch"/>
    <property type="match status" value="4"/>
</dbReference>
<gene>
    <name evidence="1" type="ORF">GQ607_015828</name>
</gene>
<dbReference type="InterPro" id="IPR015915">
    <property type="entry name" value="Kelch-typ_b-propeller"/>
</dbReference>
<dbReference type="OrthoDB" id="45365at2759"/>
<dbReference type="Proteomes" id="UP000434172">
    <property type="component" value="Unassembled WGS sequence"/>
</dbReference>
<dbReference type="PANTHER" id="PTHR45632">
    <property type="entry name" value="LD33804P"/>
    <property type="match status" value="1"/>
</dbReference>
<organism evidence="1 2">
    <name type="scientific">Colletotrichum asianum</name>
    <dbReference type="NCBI Taxonomy" id="702518"/>
    <lineage>
        <taxon>Eukaryota</taxon>
        <taxon>Fungi</taxon>
        <taxon>Dikarya</taxon>
        <taxon>Ascomycota</taxon>
        <taxon>Pezizomycotina</taxon>
        <taxon>Sordariomycetes</taxon>
        <taxon>Hypocreomycetidae</taxon>
        <taxon>Glomerellales</taxon>
        <taxon>Glomerellaceae</taxon>
        <taxon>Colletotrichum</taxon>
        <taxon>Colletotrichum gloeosporioides species complex</taxon>
    </lineage>
</organism>
<dbReference type="EMBL" id="WOWK01000142">
    <property type="protein sequence ID" value="KAF0316942.1"/>
    <property type="molecule type" value="Genomic_DNA"/>
</dbReference>
<dbReference type="InterPro" id="IPR006652">
    <property type="entry name" value="Kelch_1"/>
</dbReference>
<evidence type="ECO:0000313" key="1">
    <source>
        <dbReference type="EMBL" id="KAF0316942.1"/>
    </source>
</evidence>
<comment type="caution">
    <text evidence="1">The sequence shown here is derived from an EMBL/GenBank/DDBJ whole genome shotgun (WGS) entry which is preliminary data.</text>
</comment>
<dbReference type="AlphaFoldDB" id="A0A8H3ZIA1"/>
<dbReference type="SUPFAM" id="SSF117281">
    <property type="entry name" value="Kelch motif"/>
    <property type="match status" value="2"/>
</dbReference>
<name>A0A8H3ZIA1_9PEZI</name>
<accession>A0A8H3ZIA1</accession>
<keyword evidence="2" id="KW-1185">Reference proteome</keyword>